<dbReference type="Proteomes" id="UP000472676">
    <property type="component" value="Unassembled WGS sequence"/>
</dbReference>
<feature type="signal peptide" evidence="1">
    <location>
        <begin position="1"/>
        <end position="26"/>
    </location>
</feature>
<accession>A0A6M2BRY2</accession>
<evidence type="ECO:0000313" key="2">
    <source>
        <dbReference type="EMBL" id="NGY05090.1"/>
    </source>
</evidence>
<gene>
    <name evidence="2" type="ORF">G7Y85_09950</name>
</gene>
<protein>
    <recommendedName>
        <fullName evidence="4">Esterase-like activity of phytase family protein</fullName>
    </recommendedName>
</protein>
<dbReference type="RefSeq" id="WP_166255720.1">
    <property type="nucleotide sequence ID" value="NZ_JAAMOW010000004.1"/>
</dbReference>
<keyword evidence="1" id="KW-0732">Signal</keyword>
<proteinExistence type="predicted"/>
<dbReference type="AlphaFoldDB" id="A0A6M2BRY2"/>
<evidence type="ECO:0008006" key="4">
    <source>
        <dbReference type="Google" id="ProtNLM"/>
    </source>
</evidence>
<reference evidence="2 3" key="1">
    <citation type="journal article" date="2014" name="Int. J. Syst. Evol. Microbiol.">
        <title>Solimonas terrae sp. nov., isolated from soil.</title>
        <authorList>
            <person name="Kim S.J."/>
            <person name="Moon J.Y."/>
            <person name="Weon H.Y."/>
            <person name="Ahn J.H."/>
            <person name="Chen W.M."/>
            <person name="Kwon S.W."/>
        </authorList>
    </citation>
    <scope>NUCLEOTIDE SEQUENCE [LARGE SCALE GENOMIC DNA]</scope>
    <source>
        <strain evidence="2 3">KIS83-12</strain>
    </source>
</reference>
<keyword evidence="3" id="KW-1185">Reference proteome</keyword>
<dbReference type="EMBL" id="JAAMOW010000004">
    <property type="protein sequence ID" value="NGY05090.1"/>
    <property type="molecule type" value="Genomic_DNA"/>
</dbReference>
<sequence length="301" mass="33209">MTTMTAWRFRRGCALLLLAGLPSVRAAVPAAVTDTRLPELSGCSRSRLDPQRLWVHNDSGNPAQLYAIDLRGQVRQTVAVAGAEARDWEDIASFRWHGMPYLALADTGDNFAWRDDVAVLLLQEPAAGARRATPLRTIRFRYPDGAHDVESLAVDPVSDDILLLEKRRPPARLYRLALDGPERQQAEPIAVLPDWWPEPPTPVETLGAQHYRGAVAAMDLSDDGLHLAMLTSTHWMVFTRTVSESWASALARAPQIARLPEPAARGDTLFEALCWAADGGLWISGERLPAPLLHLDPESPR</sequence>
<feature type="chain" id="PRO_5026761549" description="Esterase-like activity of phytase family protein" evidence="1">
    <location>
        <begin position="27"/>
        <end position="301"/>
    </location>
</feature>
<comment type="caution">
    <text evidence="2">The sequence shown here is derived from an EMBL/GenBank/DDBJ whole genome shotgun (WGS) entry which is preliminary data.</text>
</comment>
<organism evidence="2 3">
    <name type="scientific">Solimonas terrae</name>
    <dbReference type="NCBI Taxonomy" id="1396819"/>
    <lineage>
        <taxon>Bacteria</taxon>
        <taxon>Pseudomonadati</taxon>
        <taxon>Pseudomonadota</taxon>
        <taxon>Gammaproteobacteria</taxon>
        <taxon>Nevskiales</taxon>
        <taxon>Nevskiaceae</taxon>
        <taxon>Solimonas</taxon>
    </lineage>
</organism>
<evidence type="ECO:0000313" key="3">
    <source>
        <dbReference type="Proteomes" id="UP000472676"/>
    </source>
</evidence>
<name>A0A6M2BRY2_9GAMM</name>
<evidence type="ECO:0000256" key="1">
    <source>
        <dbReference type="SAM" id="SignalP"/>
    </source>
</evidence>